<protein>
    <recommendedName>
        <fullName evidence="1">Lipocalin/cytosolic fatty-acid binding domain-containing protein</fullName>
    </recommendedName>
</protein>
<proteinExistence type="predicted"/>
<dbReference type="PRINTS" id="PR01171">
    <property type="entry name" value="BCTLIPOCALIN"/>
</dbReference>
<name>A0A0G4GNP7_VITBC</name>
<organism evidence="2 3">
    <name type="scientific">Vitrella brassicaformis (strain CCMP3155)</name>
    <dbReference type="NCBI Taxonomy" id="1169540"/>
    <lineage>
        <taxon>Eukaryota</taxon>
        <taxon>Sar</taxon>
        <taxon>Alveolata</taxon>
        <taxon>Colpodellida</taxon>
        <taxon>Vitrellaceae</taxon>
        <taxon>Vitrella</taxon>
    </lineage>
</organism>
<evidence type="ECO:0000313" key="2">
    <source>
        <dbReference type="EMBL" id="CEM31923.1"/>
    </source>
</evidence>
<dbReference type="PANTHER" id="PTHR10612">
    <property type="entry name" value="APOLIPOPROTEIN D"/>
    <property type="match status" value="1"/>
</dbReference>
<dbReference type="InterPro" id="IPR012674">
    <property type="entry name" value="Calycin"/>
</dbReference>
<sequence length="264" mass="29190">MKSIKQHPAAHKVLTRLSAHVDRVKALKEVKLKEVPEALKAELAALKKRATGTVELPPSSRDFPLPPVIDDVYDALENFLRAVVRLLLGGKRGKLTIVKGFKPGRYLGRWYEVASIKKSYEKGLGDTTAVYSRGKGGTIKARNAGYTKKGVGKQVAIEGAVNWPAANTKDKEGRLTVTFSFLKGLVRVTAPYVIIDLGGGGPLSCFRYTHAVVCNGPARTACFILSRRKKLPDRQLRRIFRKLHAMGFNTRKITLTPQLYGMKH</sequence>
<dbReference type="InterPro" id="IPR047202">
    <property type="entry name" value="Lipocalin_Blc-like_dom"/>
</dbReference>
<dbReference type="AlphaFoldDB" id="A0A0G4GNP7"/>
<dbReference type="SUPFAM" id="SSF50814">
    <property type="entry name" value="Lipocalins"/>
    <property type="match status" value="1"/>
</dbReference>
<dbReference type="EMBL" id="CDMY01000738">
    <property type="protein sequence ID" value="CEM31923.1"/>
    <property type="molecule type" value="Genomic_DNA"/>
</dbReference>
<dbReference type="InParanoid" id="A0A0G4GNP7"/>
<dbReference type="InterPro" id="IPR002446">
    <property type="entry name" value="Lipocalin_bac"/>
</dbReference>
<dbReference type="Proteomes" id="UP000041254">
    <property type="component" value="Unassembled WGS sequence"/>
</dbReference>
<dbReference type="OrthoDB" id="565904at2759"/>
<dbReference type="VEuPathDB" id="CryptoDB:Vbra_2341"/>
<dbReference type="Pfam" id="PF08212">
    <property type="entry name" value="Lipocalin_2"/>
    <property type="match status" value="1"/>
</dbReference>
<feature type="domain" description="Lipocalin/cytosolic fatty-acid binding" evidence="1">
    <location>
        <begin position="105"/>
        <end position="258"/>
    </location>
</feature>
<keyword evidence="3" id="KW-1185">Reference proteome</keyword>
<dbReference type="GO" id="GO:0006950">
    <property type="term" value="P:response to stress"/>
    <property type="evidence" value="ECO:0007669"/>
    <property type="project" value="UniProtKB-ARBA"/>
</dbReference>
<evidence type="ECO:0000259" key="1">
    <source>
        <dbReference type="Pfam" id="PF08212"/>
    </source>
</evidence>
<reference evidence="2 3" key="1">
    <citation type="submission" date="2014-11" db="EMBL/GenBank/DDBJ databases">
        <authorList>
            <person name="Zhu J."/>
            <person name="Qi W."/>
            <person name="Song R."/>
        </authorList>
    </citation>
    <scope>NUCLEOTIDE SEQUENCE [LARGE SCALE GENOMIC DNA]</scope>
</reference>
<dbReference type="PANTHER" id="PTHR10612:SF34">
    <property type="entry name" value="APOLIPOPROTEIN D"/>
    <property type="match status" value="1"/>
</dbReference>
<evidence type="ECO:0000313" key="3">
    <source>
        <dbReference type="Proteomes" id="UP000041254"/>
    </source>
</evidence>
<dbReference type="InterPro" id="IPR000566">
    <property type="entry name" value="Lipocln_cytosolic_FA-bd_dom"/>
</dbReference>
<dbReference type="Gene3D" id="2.40.128.20">
    <property type="match status" value="1"/>
</dbReference>
<accession>A0A0G4GNP7</accession>
<gene>
    <name evidence="2" type="ORF">Vbra_2341</name>
</gene>
<dbReference type="CDD" id="cd19438">
    <property type="entry name" value="lipocalin_Blc-like"/>
    <property type="match status" value="1"/>
</dbReference>